<protein>
    <submittedName>
        <fullName evidence="1">Uncharacterized protein</fullName>
    </submittedName>
</protein>
<comment type="caution">
    <text evidence="1">The sequence shown here is derived from an EMBL/GenBank/DDBJ whole genome shotgun (WGS) entry which is preliminary data.</text>
</comment>
<evidence type="ECO:0000313" key="1">
    <source>
        <dbReference type="EMBL" id="MPN22169.1"/>
    </source>
</evidence>
<organism evidence="1">
    <name type="scientific">bioreactor metagenome</name>
    <dbReference type="NCBI Taxonomy" id="1076179"/>
    <lineage>
        <taxon>unclassified sequences</taxon>
        <taxon>metagenomes</taxon>
        <taxon>ecological metagenomes</taxon>
    </lineage>
</organism>
<sequence>MVENQFAVFGNLDVDFKHINRCVAVHTLRHGFERVFRRGALARPMGGDEGFAGCARHKHGGRFGKIGSRSEVDALKLRKQCHGGQNQAKKVTNSGYQTHGGFLLFVLFLQSDCKRRQVRYNNLALLSPLSAADKAWRNANSVKDRQCEFKSVRGFSL</sequence>
<reference evidence="1" key="1">
    <citation type="submission" date="2019-08" db="EMBL/GenBank/DDBJ databases">
        <authorList>
            <person name="Kucharzyk K."/>
            <person name="Murdoch R.W."/>
            <person name="Higgins S."/>
            <person name="Loffler F."/>
        </authorList>
    </citation>
    <scope>NUCLEOTIDE SEQUENCE</scope>
</reference>
<name>A0A645G8Q7_9ZZZZ</name>
<dbReference type="EMBL" id="VSSQ01070341">
    <property type="protein sequence ID" value="MPN22169.1"/>
    <property type="molecule type" value="Genomic_DNA"/>
</dbReference>
<proteinExistence type="predicted"/>
<gene>
    <name evidence="1" type="ORF">SDC9_169552</name>
</gene>
<accession>A0A645G8Q7</accession>
<dbReference type="AlphaFoldDB" id="A0A645G8Q7"/>